<reference evidence="11 12" key="1">
    <citation type="submission" date="2018-06" db="EMBL/GenBank/DDBJ databases">
        <title>Genomic Encyclopedia of Archaeal and Bacterial Type Strains, Phase II (KMG-II): from individual species to whole genera.</title>
        <authorList>
            <person name="Goeker M."/>
        </authorList>
    </citation>
    <scope>NUCLEOTIDE SEQUENCE [LARGE SCALE GENOMIC DNA]</scope>
    <source>
        <strain evidence="11 12">DSM 24525</strain>
    </source>
</reference>
<name>A0A2W7ISJ9_9PROT</name>
<evidence type="ECO:0000256" key="6">
    <source>
        <dbReference type="ARBA" id="ARBA00022989"/>
    </source>
</evidence>
<comment type="function">
    <text evidence="8">Probably part of an ABC transporter complex. Probably responsible for the translocation of the substrate across the membrane.</text>
</comment>
<dbReference type="PROSITE" id="PS50928">
    <property type="entry name" value="ABC_TM1"/>
    <property type="match status" value="1"/>
</dbReference>
<dbReference type="AlphaFoldDB" id="A0A2W7ISJ9"/>
<dbReference type="PANTHER" id="PTHR30151">
    <property type="entry name" value="ALKANE SULFONATE ABC TRANSPORTER-RELATED, MEMBRANE SUBUNIT"/>
    <property type="match status" value="1"/>
</dbReference>
<feature type="transmembrane region" description="Helical" evidence="9">
    <location>
        <begin position="80"/>
        <end position="100"/>
    </location>
</feature>
<dbReference type="RefSeq" id="WP_111396127.1">
    <property type="nucleotide sequence ID" value="NZ_QKYU01000001.1"/>
</dbReference>
<proteinExistence type="inferred from homology"/>
<comment type="caution">
    <text evidence="11">The sequence shown here is derived from an EMBL/GenBank/DDBJ whole genome shotgun (WGS) entry which is preliminary data.</text>
</comment>
<evidence type="ECO:0000256" key="3">
    <source>
        <dbReference type="ARBA" id="ARBA00022448"/>
    </source>
</evidence>
<dbReference type="GO" id="GO:0005886">
    <property type="term" value="C:plasma membrane"/>
    <property type="evidence" value="ECO:0007669"/>
    <property type="project" value="UniProtKB-SubCell"/>
</dbReference>
<feature type="transmembrane region" description="Helical" evidence="9">
    <location>
        <begin position="179"/>
        <end position="200"/>
    </location>
</feature>
<keyword evidence="4" id="KW-1003">Cell membrane</keyword>
<feature type="domain" description="ABC transmembrane type-1" evidence="10">
    <location>
        <begin position="73"/>
        <end position="253"/>
    </location>
</feature>
<feature type="transmembrane region" description="Helical" evidence="9">
    <location>
        <begin position="139"/>
        <end position="158"/>
    </location>
</feature>
<dbReference type="Pfam" id="PF00528">
    <property type="entry name" value="BPD_transp_1"/>
    <property type="match status" value="1"/>
</dbReference>
<keyword evidence="5 9" id="KW-0812">Transmembrane</keyword>
<keyword evidence="12" id="KW-1185">Reference proteome</keyword>
<evidence type="ECO:0000256" key="9">
    <source>
        <dbReference type="RuleBase" id="RU363032"/>
    </source>
</evidence>
<dbReference type="InterPro" id="IPR000515">
    <property type="entry name" value="MetI-like"/>
</dbReference>
<evidence type="ECO:0000256" key="1">
    <source>
        <dbReference type="ARBA" id="ARBA00004651"/>
    </source>
</evidence>
<dbReference type="SUPFAM" id="SSF161098">
    <property type="entry name" value="MetI-like"/>
    <property type="match status" value="1"/>
</dbReference>
<keyword evidence="3 9" id="KW-0813">Transport</keyword>
<evidence type="ECO:0000313" key="12">
    <source>
        <dbReference type="Proteomes" id="UP000249688"/>
    </source>
</evidence>
<dbReference type="InterPro" id="IPR035906">
    <property type="entry name" value="MetI-like_sf"/>
</dbReference>
<evidence type="ECO:0000259" key="10">
    <source>
        <dbReference type="PROSITE" id="PS50928"/>
    </source>
</evidence>
<dbReference type="CDD" id="cd06261">
    <property type="entry name" value="TM_PBP2"/>
    <property type="match status" value="1"/>
</dbReference>
<dbReference type="PANTHER" id="PTHR30151:SF25">
    <property type="entry name" value="TAURINE TRANSPORT SYSTEM PERMEASE PROTEIN TAUC"/>
    <property type="match status" value="1"/>
</dbReference>
<dbReference type="Gene3D" id="1.10.3720.10">
    <property type="entry name" value="MetI-like"/>
    <property type="match status" value="1"/>
</dbReference>
<evidence type="ECO:0000256" key="5">
    <source>
        <dbReference type="ARBA" id="ARBA00022692"/>
    </source>
</evidence>
<feature type="transmembrane region" description="Helical" evidence="9">
    <location>
        <begin position="112"/>
        <end position="133"/>
    </location>
</feature>
<keyword evidence="7 9" id="KW-0472">Membrane</keyword>
<organism evidence="11 12">
    <name type="scientific">Humitalea rosea</name>
    <dbReference type="NCBI Taxonomy" id="990373"/>
    <lineage>
        <taxon>Bacteria</taxon>
        <taxon>Pseudomonadati</taxon>
        <taxon>Pseudomonadota</taxon>
        <taxon>Alphaproteobacteria</taxon>
        <taxon>Acetobacterales</taxon>
        <taxon>Roseomonadaceae</taxon>
        <taxon>Humitalea</taxon>
    </lineage>
</organism>
<evidence type="ECO:0000256" key="7">
    <source>
        <dbReference type="ARBA" id="ARBA00023136"/>
    </source>
</evidence>
<evidence type="ECO:0000256" key="8">
    <source>
        <dbReference type="ARBA" id="ARBA00056719"/>
    </source>
</evidence>
<dbReference type="GO" id="GO:0010438">
    <property type="term" value="P:cellular response to sulfur starvation"/>
    <property type="evidence" value="ECO:0007669"/>
    <property type="project" value="TreeGrafter"/>
</dbReference>
<protein>
    <submittedName>
        <fullName evidence="11">Sulfonate transport system permease protein</fullName>
    </submittedName>
</protein>
<comment type="similarity">
    <text evidence="2 9">Belongs to the binding-protein-dependent transport system permease family.</text>
</comment>
<accession>A0A2W7ISJ9</accession>
<dbReference type="EMBL" id="QKYU01000001">
    <property type="protein sequence ID" value="PZW50826.1"/>
    <property type="molecule type" value="Genomic_DNA"/>
</dbReference>
<keyword evidence="6 9" id="KW-1133">Transmembrane helix</keyword>
<feature type="transmembrane region" description="Helical" evidence="9">
    <location>
        <begin position="234"/>
        <end position="256"/>
    </location>
</feature>
<dbReference type="OrthoDB" id="9799271at2"/>
<dbReference type="FunFam" id="1.10.3720.10:FF:000003">
    <property type="entry name" value="Aliphatic sulfonate ABC transporter permease"/>
    <property type="match status" value="1"/>
</dbReference>
<comment type="subcellular location">
    <subcellularLocation>
        <location evidence="1 9">Cell membrane</location>
        <topology evidence="1 9">Multi-pass membrane protein</topology>
    </subcellularLocation>
</comment>
<sequence>MSVSITLPRAAAGPRAWRLPAWPAALLLPLLGLLAWAAAARAGWLTPAILPAPAEVWATLTELWQSGELQSHALWSMGRVVQGFAIGAVLGLALGAAMALSPRVEDYLRPSFVAIAQVPVIGWVPLLMLPLGIGEALKIVIIAKAALVPVTLNTLAGIRAVPRGWVEVGTAFRYSRWQVLRHVVLPAAVPPVFTGIRYGLTSCWKALVAVELLASAEGLGFLLVWGRQMFQMDMVIAGMVVIAAVGLVFDASLALLERRLQPWRAA</sequence>
<dbReference type="GO" id="GO:0042918">
    <property type="term" value="P:alkanesulfonate transmembrane transport"/>
    <property type="evidence" value="ECO:0007669"/>
    <property type="project" value="UniProtKB-ARBA"/>
</dbReference>
<evidence type="ECO:0000256" key="4">
    <source>
        <dbReference type="ARBA" id="ARBA00022475"/>
    </source>
</evidence>
<evidence type="ECO:0000256" key="2">
    <source>
        <dbReference type="ARBA" id="ARBA00009306"/>
    </source>
</evidence>
<evidence type="ECO:0000313" key="11">
    <source>
        <dbReference type="EMBL" id="PZW50826.1"/>
    </source>
</evidence>
<dbReference type="Proteomes" id="UP000249688">
    <property type="component" value="Unassembled WGS sequence"/>
</dbReference>
<gene>
    <name evidence="11" type="ORF">C8P66_10139</name>
</gene>